<dbReference type="EC" id="1.1.1.3" evidence="5 18"/>
<dbReference type="PANTHER" id="PTHR43331">
    <property type="entry name" value="HOMOSERINE DEHYDROGENASE"/>
    <property type="match status" value="1"/>
</dbReference>
<dbReference type="Gene3D" id="3.30.360.10">
    <property type="entry name" value="Dihydrodipicolinate Reductase, domain 2"/>
    <property type="match status" value="1"/>
</dbReference>
<dbReference type="GO" id="GO:0004412">
    <property type="term" value="F:homoserine dehydrogenase activity"/>
    <property type="evidence" value="ECO:0007669"/>
    <property type="project" value="UniProtKB-EC"/>
</dbReference>
<accession>A0A1G9LZ13</accession>
<dbReference type="STRING" id="686624.SAMN04488242_2416"/>
<dbReference type="UniPathway" id="UPA00051">
    <property type="reaction ID" value="UER00465"/>
</dbReference>
<evidence type="ECO:0000256" key="7">
    <source>
        <dbReference type="ARBA" id="ARBA00022605"/>
    </source>
</evidence>
<comment type="pathway">
    <text evidence="2 18">Amino-acid biosynthesis; L-threonine biosynthesis; L-threonine from L-aspartate: step 3/5.</text>
</comment>
<dbReference type="Gene3D" id="3.40.50.720">
    <property type="entry name" value="NAD(P)-binding Rossmann-like Domain"/>
    <property type="match status" value="1"/>
</dbReference>
<dbReference type="Pfam" id="PF03447">
    <property type="entry name" value="NAD_binding_3"/>
    <property type="match status" value="1"/>
</dbReference>
<dbReference type="InterPro" id="IPR001342">
    <property type="entry name" value="HDH_cat"/>
</dbReference>
<keyword evidence="10 18" id="KW-0560">Oxidoreductase</keyword>
<keyword evidence="22" id="KW-1185">Reference proteome</keyword>
<evidence type="ECO:0000256" key="13">
    <source>
        <dbReference type="ARBA" id="ARBA00044930"/>
    </source>
</evidence>
<evidence type="ECO:0000256" key="17">
    <source>
        <dbReference type="PIRSR" id="PIRSR000098-2"/>
    </source>
</evidence>
<evidence type="ECO:0000256" key="5">
    <source>
        <dbReference type="ARBA" id="ARBA00013213"/>
    </source>
</evidence>
<evidence type="ECO:0000256" key="19">
    <source>
        <dbReference type="RuleBase" id="RU004171"/>
    </source>
</evidence>
<dbReference type="EMBL" id="FNGP01000004">
    <property type="protein sequence ID" value="SDL67153.1"/>
    <property type="molecule type" value="Genomic_DNA"/>
</dbReference>
<evidence type="ECO:0000256" key="11">
    <source>
        <dbReference type="ARBA" id="ARBA00023053"/>
    </source>
</evidence>
<dbReference type="SUPFAM" id="SSF55347">
    <property type="entry name" value="Glyceraldehyde-3-phosphate dehydrogenase-like, C-terminal domain"/>
    <property type="match status" value="1"/>
</dbReference>
<dbReference type="CDD" id="cd04881">
    <property type="entry name" value="ACT_HSDH-Hom"/>
    <property type="match status" value="1"/>
</dbReference>
<keyword evidence="8 18" id="KW-0791">Threonine biosynthesis</keyword>
<gene>
    <name evidence="21" type="ORF">SAMN04488242_2416</name>
</gene>
<dbReference type="InterPro" id="IPR036291">
    <property type="entry name" value="NAD(P)-bd_dom_sf"/>
</dbReference>
<feature type="binding site" evidence="17">
    <location>
        <position position="103"/>
    </location>
    <ligand>
        <name>NADPH</name>
        <dbReference type="ChEBI" id="CHEBI:57783"/>
    </ligand>
</feature>
<dbReference type="InterPro" id="IPR016204">
    <property type="entry name" value="HDH"/>
</dbReference>
<evidence type="ECO:0000313" key="21">
    <source>
        <dbReference type="EMBL" id="SDL67153.1"/>
    </source>
</evidence>
<dbReference type="FunFam" id="3.30.360.10:FF:000005">
    <property type="entry name" value="Homoserine dehydrogenase"/>
    <property type="match status" value="1"/>
</dbReference>
<dbReference type="InterPro" id="IPR005106">
    <property type="entry name" value="Asp/hSer_DH_NAD-bd"/>
</dbReference>
<evidence type="ECO:0000256" key="16">
    <source>
        <dbReference type="PIRSR" id="PIRSR000098-1"/>
    </source>
</evidence>
<feature type="domain" description="ACT" evidence="20">
    <location>
        <begin position="347"/>
        <end position="427"/>
    </location>
</feature>
<evidence type="ECO:0000256" key="18">
    <source>
        <dbReference type="RuleBase" id="RU000579"/>
    </source>
</evidence>
<dbReference type="Gene3D" id="3.30.70.260">
    <property type="match status" value="1"/>
</dbReference>
<comment type="pathway">
    <text evidence="3 18">Amino-acid biosynthesis; L-methionine biosynthesis via de novo pathway; L-homoserine from L-aspartate: step 3/3.</text>
</comment>
<comment type="catalytic activity">
    <reaction evidence="14">
        <text>L-homoserine + NADP(+) = L-aspartate 4-semialdehyde + NADPH + H(+)</text>
        <dbReference type="Rhea" id="RHEA:15761"/>
        <dbReference type="ChEBI" id="CHEBI:15378"/>
        <dbReference type="ChEBI" id="CHEBI:57476"/>
        <dbReference type="ChEBI" id="CHEBI:57783"/>
        <dbReference type="ChEBI" id="CHEBI:58349"/>
        <dbReference type="ChEBI" id="CHEBI:537519"/>
        <dbReference type="EC" id="1.1.1.3"/>
    </reaction>
    <physiologicalReaction direction="right-to-left" evidence="14">
        <dbReference type="Rhea" id="RHEA:15763"/>
    </physiologicalReaction>
</comment>
<dbReference type="PIRSF" id="PIRSF000098">
    <property type="entry name" value="Homoser_dehydrog"/>
    <property type="match status" value="1"/>
</dbReference>
<evidence type="ECO:0000256" key="8">
    <source>
        <dbReference type="ARBA" id="ARBA00022697"/>
    </source>
</evidence>
<dbReference type="PROSITE" id="PS01042">
    <property type="entry name" value="HOMOSER_DHGENASE"/>
    <property type="match status" value="1"/>
</dbReference>
<dbReference type="GO" id="GO:0050661">
    <property type="term" value="F:NADP binding"/>
    <property type="evidence" value="ECO:0007669"/>
    <property type="project" value="InterPro"/>
</dbReference>
<dbReference type="Pfam" id="PF00742">
    <property type="entry name" value="Homoserine_dh"/>
    <property type="match status" value="1"/>
</dbReference>
<reference evidence="21 22" key="1">
    <citation type="submission" date="2016-10" db="EMBL/GenBank/DDBJ databases">
        <authorList>
            <person name="de Groot N.N."/>
        </authorList>
    </citation>
    <scope>NUCLEOTIDE SEQUENCE [LARGE SCALE GENOMIC DNA]</scope>
    <source>
        <strain evidence="21 22">CGMCC 1.9159</strain>
    </source>
</reference>
<dbReference type="Proteomes" id="UP000199475">
    <property type="component" value="Unassembled WGS sequence"/>
</dbReference>
<feature type="binding site" evidence="17">
    <location>
        <position position="188"/>
    </location>
    <ligand>
        <name>L-homoserine</name>
        <dbReference type="ChEBI" id="CHEBI:57476"/>
    </ligand>
</feature>
<evidence type="ECO:0000256" key="9">
    <source>
        <dbReference type="ARBA" id="ARBA00022857"/>
    </source>
</evidence>
<keyword evidence="11" id="KW-0915">Sodium</keyword>
<keyword evidence="9 17" id="KW-0521">NADP</keyword>
<keyword evidence="7 18" id="KW-0028">Amino-acid biosynthesis</keyword>
<evidence type="ECO:0000256" key="10">
    <source>
        <dbReference type="ARBA" id="ARBA00023002"/>
    </source>
</evidence>
<dbReference type="GO" id="GO:0009086">
    <property type="term" value="P:methionine biosynthetic process"/>
    <property type="evidence" value="ECO:0007669"/>
    <property type="project" value="UniProtKB-KW"/>
</dbReference>
<evidence type="ECO:0000256" key="2">
    <source>
        <dbReference type="ARBA" id="ARBA00005056"/>
    </source>
</evidence>
<dbReference type="UniPathway" id="UPA00050">
    <property type="reaction ID" value="UER00063"/>
</dbReference>
<evidence type="ECO:0000256" key="15">
    <source>
        <dbReference type="ARBA" id="ARBA00049031"/>
    </source>
</evidence>
<dbReference type="NCBIfam" id="NF004976">
    <property type="entry name" value="PRK06349.1"/>
    <property type="match status" value="1"/>
</dbReference>
<dbReference type="AlphaFoldDB" id="A0A1G9LZ13"/>
<evidence type="ECO:0000256" key="6">
    <source>
        <dbReference type="ARBA" id="ARBA00013376"/>
    </source>
</evidence>
<comment type="function">
    <text evidence="13">Catalyzes the conversion of L-aspartate-beta-semialdehyde (L-Asa) to L-homoserine (L-Hse), the third step in the biosynthesis of threonine and methionine from aspartate.</text>
</comment>
<dbReference type="RefSeq" id="WP_093252524.1">
    <property type="nucleotide sequence ID" value="NZ_FNGP01000004.1"/>
</dbReference>
<feature type="binding site" evidence="17">
    <location>
        <begin position="10"/>
        <end position="17"/>
    </location>
    <ligand>
        <name>NADP(+)</name>
        <dbReference type="ChEBI" id="CHEBI:58349"/>
    </ligand>
</feature>
<organism evidence="21 22">
    <name type="scientific">Tessaracoccus oleiagri</name>
    <dbReference type="NCBI Taxonomy" id="686624"/>
    <lineage>
        <taxon>Bacteria</taxon>
        <taxon>Bacillati</taxon>
        <taxon>Actinomycetota</taxon>
        <taxon>Actinomycetes</taxon>
        <taxon>Propionibacteriales</taxon>
        <taxon>Propionibacteriaceae</taxon>
        <taxon>Tessaracoccus</taxon>
    </lineage>
</organism>
<comment type="catalytic activity">
    <reaction evidence="15">
        <text>L-homoserine + NAD(+) = L-aspartate 4-semialdehyde + NADH + H(+)</text>
        <dbReference type="Rhea" id="RHEA:15757"/>
        <dbReference type="ChEBI" id="CHEBI:15378"/>
        <dbReference type="ChEBI" id="CHEBI:57476"/>
        <dbReference type="ChEBI" id="CHEBI:57540"/>
        <dbReference type="ChEBI" id="CHEBI:57945"/>
        <dbReference type="ChEBI" id="CHEBI:537519"/>
        <dbReference type="EC" id="1.1.1.3"/>
    </reaction>
    <physiologicalReaction direction="right-to-left" evidence="15">
        <dbReference type="Rhea" id="RHEA:15759"/>
    </physiologicalReaction>
</comment>
<comment type="cofactor">
    <cofactor evidence="1">
        <name>a metal cation</name>
        <dbReference type="ChEBI" id="CHEBI:25213"/>
    </cofactor>
</comment>
<dbReference type="PANTHER" id="PTHR43331:SF1">
    <property type="entry name" value="HOMOSERINE DEHYDROGENASE"/>
    <property type="match status" value="1"/>
</dbReference>
<comment type="similarity">
    <text evidence="4 19">Belongs to the homoserine dehydrogenase family.</text>
</comment>
<name>A0A1G9LZ13_9ACTN</name>
<dbReference type="OrthoDB" id="9808167at2"/>
<evidence type="ECO:0000256" key="14">
    <source>
        <dbReference type="ARBA" id="ARBA00048841"/>
    </source>
</evidence>
<dbReference type="SUPFAM" id="SSF55021">
    <property type="entry name" value="ACT-like"/>
    <property type="match status" value="1"/>
</dbReference>
<evidence type="ECO:0000259" key="20">
    <source>
        <dbReference type="PROSITE" id="PS51671"/>
    </source>
</evidence>
<dbReference type="SUPFAM" id="SSF51735">
    <property type="entry name" value="NAD(P)-binding Rossmann-fold domains"/>
    <property type="match status" value="1"/>
</dbReference>
<dbReference type="GO" id="GO:0009088">
    <property type="term" value="P:threonine biosynthetic process"/>
    <property type="evidence" value="ECO:0007669"/>
    <property type="project" value="UniProtKB-UniPathway"/>
</dbReference>
<dbReference type="InterPro" id="IPR019811">
    <property type="entry name" value="HDH_CS"/>
</dbReference>
<evidence type="ECO:0000256" key="3">
    <source>
        <dbReference type="ARBA" id="ARBA00005062"/>
    </source>
</evidence>
<sequence length="431" mass="45342">MSDSLKVGLLGAGVVGSQVARILAEQSGELEARVGRRLELVGVGVRDLTKERPGIDPALLTDDLESVVDRSSVVIEVMGGMEPAGALVRRALSRGSSVVTANKALLAEHLAEFSILADDNNADLYFEAAVAGAIPIVRPLRESLVGDEVNSVMGIVNGTTNYILDKMVTSGLEFDEALRQAQGLGYAEADPTADVGGHDAAAKAAILAGLAFHSDVKGSQVYCEGITEITKQDIQSAKAMNCTVKLLAVARTNGDQVAVKVHPAMVPFTHPLASVSGAYNAVFVTSREAGELMFLGPGAGGAPTASAVMGDVVTVARHIVRGGRTTSSSSYRQRQVSDIGDTRTRYFISLEVEDRPGILAKCAAVFASHNVSVQTVQQSYLEGLERRDGFSARLGFMTHEAVESDLAAVVSELKAADFVGPNVRFMRIEGS</sequence>
<dbReference type="PROSITE" id="PS51671">
    <property type="entry name" value="ACT"/>
    <property type="match status" value="1"/>
</dbReference>
<evidence type="ECO:0000256" key="4">
    <source>
        <dbReference type="ARBA" id="ARBA00006753"/>
    </source>
</evidence>
<evidence type="ECO:0000256" key="12">
    <source>
        <dbReference type="ARBA" id="ARBA00023167"/>
    </source>
</evidence>
<feature type="active site" description="Proton donor" evidence="16">
    <location>
        <position position="203"/>
    </location>
</feature>
<dbReference type="InterPro" id="IPR045865">
    <property type="entry name" value="ACT-like_dom_sf"/>
</dbReference>
<proteinExistence type="inferred from homology"/>
<dbReference type="Pfam" id="PF01842">
    <property type="entry name" value="ACT"/>
    <property type="match status" value="1"/>
</dbReference>
<protein>
    <recommendedName>
        <fullName evidence="6 18">Homoserine dehydrogenase</fullName>
        <ecNumber evidence="5 18">1.1.1.3</ecNumber>
    </recommendedName>
</protein>
<evidence type="ECO:0000256" key="1">
    <source>
        <dbReference type="ARBA" id="ARBA00001920"/>
    </source>
</evidence>
<keyword evidence="12 18" id="KW-0486">Methionine biosynthesis</keyword>
<evidence type="ECO:0000313" key="22">
    <source>
        <dbReference type="Proteomes" id="UP000199475"/>
    </source>
</evidence>
<dbReference type="InterPro" id="IPR002912">
    <property type="entry name" value="ACT_dom"/>
</dbReference>